<name>A0A2W7NBG7_9RHOB</name>
<dbReference type="PANTHER" id="PTHR48228:SF6">
    <property type="entry name" value="L-CARNITINE COA-TRANSFERASE"/>
    <property type="match status" value="1"/>
</dbReference>
<dbReference type="InterPro" id="IPR044855">
    <property type="entry name" value="CoA-Trfase_III_dom3_sf"/>
</dbReference>
<evidence type="ECO:0000313" key="4">
    <source>
        <dbReference type="Proteomes" id="UP000248916"/>
    </source>
</evidence>
<dbReference type="Gene3D" id="3.40.50.10540">
    <property type="entry name" value="Crotonobetainyl-coa:carnitine coa-transferase, domain 1"/>
    <property type="match status" value="1"/>
</dbReference>
<evidence type="ECO:0000256" key="1">
    <source>
        <dbReference type="ARBA" id="ARBA00022679"/>
    </source>
</evidence>
<dbReference type="AlphaFoldDB" id="A0A2W7NBG7"/>
<gene>
    <name evidence="3" type="ORF">LX81_01603</name>
</gene>
<evidence type="ECO:0000313" key="3">
    <source>
        <dbReference type="EMBL" id="PZX16973.1"/>
    </source>
</evidence>
<sequence>MLPLEGVRVVELTTAWAGPMAGRILAWYGAEAFHIESPTRTNTWRSNRDKPSPLAFPDHDPGDRPWDRVFTFNSQNVNKRSLVVDLKHPHGASVMRRLVDASDVLICNFRPGLLERLGLGYAQLAKTHPELIVVEMPAFGLDGPHADYAALGPTMEMAAGMSAMVAYPGGQPTVTGPSYLDPIGGFNAAAAILTALRHRERTGRGQHIELAQVEAAMQFIGPELIAGTDVAPEGNHVADMAPHNAYPTRGEDEWIAIAAEDDAAWSRLAGLMGQDELARDPRFATLSARKANEAALDALLAEWTAEQDKAELAARLQEGGVAAAAVETAPEQAASEYLAARGFFDELVHAEAGRHRHPGLPLHSTVAQGSQRSASPCYGEANGYVLREVLGLPEEEVEEILASGAMADVPAPGT</sequence>
<protein>
    <submittedName>
        <fullName evidence="3">Crotonobetainyl-CoA:carnitine CoA-transferase CaiB-like acyl-CoA transferase</fullName>
    </submittedName>
</protein>
<dbReference type="RefSeq" id="WP_170133876.1">
    <property type="nucleotide sequence ID" value="NZ_QKZL01000005.1"/>
</dbReference>
<dbReference type="Pfam" id="PF02515">
    <property type="entry name" value="CoA_transf_3"/>
    <property type="match status" value="1"/>
</dbReference>
<dbReference type="InterPro" id="IPR050509">
    <property type="entry name" value="CoA-transferase_III"/>
</dbReference>
<dbReference type="EMBL" id="QKZL01000005">
    <property type="protein sequence ID" value="PZX16973.1"/>
    <property type="molecule type" value="Genomic_DNA"/>
</dbReference>
<dbReference type="PANTHER" id="PTHR48228">
    <property type="entry name" value="SUCCINYL-COA--D-CITRAMALATE COA-TRANSFERASE"/>
    <property type="match status" value="1"/>
</dbReference>
<proteinExistence type="predicted"/>
<dbReference type="InterPro" id="IPR023606">
    <property type="entry name" value="CoA-Trfase_III_dom_1_sf"/>
</dbReference>
<feature type="region of interest" description="Disordered" evidence="2">
    <location>
        <begin position="40"/>
        <end position="61"/>
    </location>
</feature>
<dbReference type="Gene3D" id="3.30.1540.10">
    <property type="entry name" value="formyl-coa transferase, domain 3"/>
    <property type="match status" value="1"/>
</dbReference>
<dbReference type="GO" id="GO:0016740">
    <property type="term" value="F:transferase activity"/>
    <property type="evidence" value="ECO:0007669"/>
    <property type="project" value="UniProtKB-KW"/>
</dbReference>
<organism evidence="3 4">
    <name type="scientific">Palleronia aestuarii</name>
    <dbReference type="NCBI Taxonomy" id="568105"/>
    <lineage>
        <taxon>Bacteria</taxon>
        <taxon>Pseudomonadati</taxon>
        <taxon>Pseudomonadota</taxon>
        <taxon>Alphaproteobacteria</taxon>
        <taxon>Rhodobacterales</taxon>
        <taxon>Roseobacteraceae</taxon>
        <taxon>Palleronia</taxon>
    </lineage>
</organism>
<keyword evidence="1 3" id="KW-0808">Transferase</keyword>
<evidence type="ECO:0000256" key="2">
    <source>
        <dbReference type="SAM" id="MobiDB-lite"/>
    </source>
</evidence>
<dbReference type="SUPFAM" id="SSF89796">
    <property type="entry name" value="CoA-transferase family III (CaiB/BaiF)"/>
    <property type="match status" value="1"/>
</dbReference>
<keyword evidence="4" id="KW-1185">Reference proteome</keyword>
<accession>A0A2W7NBG7</accession>
<comment type="caution">
    <text evidence="3">The sequence shown here is derived from an EMBL/GenBank/DDBJ whole genome shotgun (WGS) entry which is preliminary data.</text>
</comment>
<dbReference type="Proteomes" id="UP000248916">
    <property type="component" value="Unassembled WGS sequence"/>
</dbReference>
<feature type="compositionally biased region" description="Basic and acidic residues" evidence="2">
    <location>
        <begin position="46"/>
        <end position="61"/>
    </location>
</feature>
<reference evidence="3 4" key="1">
    <citation type="submission" date="2018-06" db="EMBL/GenBank/DDBJ databases">
        <title>Genomic Encyclopedia of Archaeal and Bacterial Type Strains, Phase II (KMG-II): from individual species to whole genera.</title>
        <authorList>
            <person name="Goeker M."/>
        </authorList>
    </citation>
    <scope>NUCLEOTIDE SEQUENCE [LARGE SCALE GENOMIC DNA]</scope>
    <source>
        <strain evidence="3 4">DSM 22009</strain>
    </source>
</reference>
<dbReference type="InterPro" id="IPR003673">
    <property type="entry name" value="CoA-Trfase_fam_III"/>
</dbReference>